<gene>
    <name evidence="2" type="ORF">EVB55_151</name>
</gene>
<keyword evidence="3" id="KW-1185">Reference proteome</keyword>
<evidence type="ECO:0000313" key="2">
    <source>
        <dbReference type="EMBL" id="QIG68086.1"/>
    </source>
</evidence>
<evidence type="ECO:0000256" key="1">
    <source>
        <dbReference type="SAM" id="Phobius"/>
    </source>
</evidence>
<keyword evidence="1" id="KW-0472">Membrane</keyword>
<dbReference type="Proteomes" id="UP000605518">
    <property type="component" value="Segment"/>
</dbReference>
<name>A0A7S5R3F2_9CAUD</name>
<evidence type="ECO:0000313" key="3">
    <source>
        <dbReference type="Proteomes" id="UP000605518"/>
    </source>
</evidence>
<dbReference type="EMBL" id="MN988486">
    <property type="protein sequence ID" value="QIG68086.1"/>
    <property type="molecule type" value="Genomic_DNA"/>
</dbReference>
<accession>A0A7S5R3F2</accession>
<keyword evidence="1" id="KW-1133">Transmembrane helix</keyword>
<feature type="transmembrane region" description="Helical" evidence="1">
    <location>
        <begin position="6"/>
        <end position="29"/>
    </location>
</feature>
<proteinExistence type="predicted"/>
<protein>
    <submittedName>
        <fullName evidence="2">Uncharacterized protein</fullName>
    </submittedName>
</protein>
<sequence length="201" mass="22791">MKDSKIWMAYVDFLLTCLIVSICLIGLILQKYVELKTTIQGNTIDKSEFLIEMTWEDGSTNDVDILVQDPRGAIVFYQTDEIGMMTLDRDDRGSDNNTVHLENGTSVTNNVRREVVSIRGIIPGKYIVNGRMFANNSGQPSNVKIIVRKLNPYVEVSEKTYQLFSRTDEKTYVSFELDSKGNVISTDSITQYPLSQKTKLN</sequence>
<organism evidence="2 3">
    <name type="scientific">Rhizobium phage RHph_Y68</name>
    <dbReference type="NCBI Taxonomy" id="2509787"/>
    <lineage>
        <taxon>Viruses</taxon>
        <taxon>Duplodnaviria</taxon>
        <taxon>Heunggongvirae</taxon>
        <taxon>Uroviricota</taxon>
        <taxon>Caudoviricetes</taxon>
        <taxon>Pootjesviridae</taxon>
        <taxon>Staniewskivirinae</taxon>
        <taxon>Trinifflemingvirus</taxon>
        <taxon>Trinifflemingvirus Y68</taxon>
    </lineage>
</organism>
<keyword evidence="1" id="KW-0812">Transmembrane</keyword>
<reference evidence="2" key="1">
    <citation type="submission" date="2020-01" db="EMBL/GenBank/DDBJ databases">
        <title>Patterns of diversity and host range of bacteriophage communities associated with bean-nodulatin bacteria.</title>
        <authorList>
            <person name="Vann Cauwenberghe J."/>
            <person name="Santamaria R.I."/>
            <person name="Bustos P."/>
            <person name="Juarez S."/>
            <person name="Gonzalez V."/>
        </authorList>
    </citation>
    <scope>NUCLEOTIDE SEQUENCE</scope>
</reference>